<feature type="domain" description="BTB" evidence="2">
    <location>
        <begin position="113"/>
        <end position="186"/>
    </location>
</feature>
<name>A0ABN9VZK5_9DINO</name>
<keyword evidence="5" id="KW-1185">Reference proteome</keyword>
<dbReference type="Proteomes" id="UP001189429">
    <property type="component" value="Unassembled WGS sequence"/>
</dbReference>
<evidence type="ECO:0000313" key="4">
    <source>
        <dbReference type="EMBL" id="CAK0879117.1"/>
    </source>
</evidence>
<dbReference type="CDD" id="cd00121">
    <property type="entry name" value="MATH"/>
    <property type="match status" value="1"/>
</dbReference>
<dbReference type="Gene3D" id="3.30.710.10">
    <property type="entry name" value="Potassium Channel Kv1.1, Chain A"/>
    <property type="match status" value="1"/>
</dbReference>
<dbReference type="InterPro" id="IPR000210">
    <property type="entry name" value="BTB/POZ_dom"/>
</dbReference>
<dbReference type="Pfam" id="PF00917">
    <property type="entry name" value="MATH"/>
    <property type="match status" value="1"/>
</dbReference>
<evidence type="ECO:0000259" key="3">
    <source>
        <dbReference type="PROSITE" id="PS50144"/>
    </source>
</evidence>
<dbReference type="InterPro" id="IPR008974">
    <property type="entry name" value="TRAF-like"/>
</dbReference>
<dbReference type="PROSITE" id="PS50144">
    <property type="entry name" value="MATH"/>
    <property type="match status" value="1"/>
</dbReference>
<organism evidence="4 5">
    <name type="scientific">Prorocentrum cordatum</name>
    <dbReference type="NCBI Taxonomy" id="2364126"/>
    <lineage>
        <taxon>Eukaryota</taxon>
        <taxon>Sar</taxon>
        <taxon>Alveolata</taxon>
        <taxon>Dinophyceae</taxon>
        <taxon>Prorocentrales</taxon>
        <taxon>Prorocentraceae</taxon>
        <taxon>Prorocentrum</taxon>
    </lineage>
</organism>
<feature type="domain" description="MATH" evidence="3">
    <location>
        <begin position="1"/>
        <end position="69"/>
    </location>
</feature>
<dbReference type="InterPro" id="IPR002083">
    <property type="entry name" value="MATH/TRAF_dom"/>
</dbReference>
<dbReference type="SUPFAM" id="SSF49599">
    <property type="entry name" value="TRAF domain-like"/>
    <property type="match status" value="1"/>
</dbReference>
<feature type="compositionally biased region" description="Basic residues" evidence="1">
    <location>
        <begin position="283"/>
        <end position="296"/>
    </location>
</feature>
<dbReference type="CDD" id="cd18186">
    <property type="entry name" value="BTB_POZ_ZBTB_KLHL-like"/>
    <property type="match status" value="1"/>
</dbReference>
<dbReference type="Gene3D" id="2.60.210.10">
    <property type="entry name" value="Apoptosis, Tumor Necrosis Factor Receptor Associated Protein 2, Chain A"/>
    <property type="match status" value="1"/>
</dbReference>
<comment type="caution">
    <text evidence="4">The sequence shown here is derived from an EMBL/GenBank/DDBJ whole genome shotgun (WGS) entry which is preliminary data.</text>
</comment>
<feature type="region of interest" description="Disordered" evidence="1">
    <location>
        <begin position="272"/>
        <end position="317"/>
    </location>
</feature>
<evidence type="ECO:0008006" key="6">
    <source>
        <dbReference type="Google" id="ProtNLM"/>
    </source>
</evidence>
<dbReference type="SUPFAM" id="SSF54695">
    <property type="entry name" value="POZ domain"/>
    <property type="match status" value="1"/>
</dbReference>
<evidence type="ECO:0000256" key="1">
    <source>
        <dbReference type="SAM" id="MobiDB-lite"/>
    </source>
</evidence>
<sequence>MDDQIEELVHAQFTITVVGVEEHRISKTENSTIEFRSGGDRGWTHFCTLQSLNTPEYVVDDSLVIELSMKVQRGMMVRELAIHNRSAPGSGSASANQAFAGDWARFLESGQATDVEIRCAPGEGEQVVRAHRLVLAARSSVFNRMLLGVPMRERQSDFPVDLSDFDIAVVKRFVHFLYADEVDQDTLVNPDALWHLIKLGHKYDVDSLVQLCCAHIVLAEETVIEPTLLLAEQLGLTELKESGRSSSFVAAAVGSRGSLGSCPLHPWPRRARTSSWSCSSPRPPRHRPPSRTRRTTKSSCLVPAAGAPGPMASTRGSGCTTGGRCSRWWVAIRSSILSAVADFNRLWKISSGNTRGWYYSQPQPDASQGPPLGAWTTDGYPRDDANPPPTVSRRLTN</sequence>
<protein>
    <recommendedName>
        <fullName evidence="6">BTB domain-containing protein</fullName>
    </recommendedName>
</protein>
<evidence type="ECO:0000259" key="2">
    <source>
        <dbReference type="PROSITE" id="PS50097"/>
    </source>
</evidence>
<dbReference type="SMART" id="SM00225">
    <property type="entry name" value="BTB"/>
    <property type="match status" value="1"/>
</dbReference>
<evidence type="ECO:0000313" key="5">
    <source>
        <dbReference type="Proteomes" id="UP001189429"/>
    </source>
</evidence>
<reference evidence="4" key="1">
    <citation type="submission" date="2023-10" db="EMBL/GenBank/DDBJ databases">
        <authorList>
            <person name="Chen Y."/>
            <person name="Shah S."/>
            <person name="Dougan E. K."/>
            <person name="Thang M."/>
            <person name="Chan C."/>
        </authorList>
    </citation>
    <scope>NUCLEOTIDE SEQUENCE [LARGE SCALE GENOMIC DNA]</scope>
</reference>
<accession>A0ABN9VZK5</accession>
<proteinExistence type="predicted"/>
<dbReference type="PANTHER" id="PTHR24413">
    <property type="entry name" value="SPECKLE-TYPE POZ PROTEIN"/>
    <property type="match status" value="1"/>
</dbReference>
<feature type="region of interest" description="Disordered" evidence="1">
    <location>
        <begin position="360"/>
        <end position="397"/>
    </location>
</feature>
<dbReference type="Pfam" id="PF00651">
    <property type="entry name" value="BTB"/>
    <property type="match status" value="1"/>
</dbReference>
<dbReference type="PROSITE" id="PS50097">
    <property type="entry name" value="BTB"/>
    <property type="match status" value="1"/>
</dbReference>
<dbReference type="InterPro" id="IPR011333">
    <property type="entry name" value="SKP1/BTB/POZ_sf"/>
</dbReference>
<dbReference type="EMBL" id="CAUYUJ010017921">
    <property type="protein sequence ID" value="CAK0879117.1"/>
    <property type="molecule type" value="Genomic_DNA"/>
</dbReference>
<gene>
    <name evidence="4" type="ORF">PCOR1329_LOCUS62641</name>
</gene>